<dbReference type="GO" id="GO:0005739">
    <property type="term" value="C:mitochondrion"/>
    <property type="evidence" value="ECO:0007669"/>
    <property type="project" value="TreeGrafter"/>
</dbReference>
<protein>
    <recommendedName>
        <fullName evidence="3">Ubiquinol-cytochrome c chaperone domain-containing protein</fullName>
    </recommendedName>
</protein>
<dbReference type="VEuPathDB" id="FungiDB:TRICI_003171"/>
<dbReference type="PANTHER" id="PTHR12184">
    <property type="entry name" value="UBIQUINOL-CYTOCHROME C REDUCTASE COMPLEX ASSEMBLY FACTOR 1 FAMILY MEMBER"/>
    <property type="match status" value="1"/>
</dbReference>
<reference evidence="4" key="1">
    <citation type="journal article" date="2019" name="G3 (Bethesda)">
        <title>Genome Assemblies of Two Rare Opportunistic Yeast Pathogens: Diutina rugosa (syn. Candida rugosa) and Trichomonascus ciferrii (syn. Candida ciferrii).</title>
        <authorList>
            <person name="Mixao V."/>
            <person name="Saus E."/>
            <person name="Hansen A.P."/>
            <person name="Lass-Florl C."/>
            <person name="Gabaldon T."/>
        </authorList>
    </citation>
    <scope>NUCLEOTIDE SEQUENCE</scope>
    <source>
        <strain evidence="4">CBS 4856</strain>
    </source>
</reference>
<evidence type="ECO:0000313" key="4">
    <source>
        <dbReference type="EMBL" id="KAA8913567.1"/>
    </source>
</evidence>
<accession>A0A642V3X5</accession>
<comment type="similarity">
    <text evidence="1">Belongs to the CBP3 family.</text>
</comment>
<organism evidence="4 5">
    <name type="scientific">Trichomonascus ciferrii</name>
    <dbReference type="NCBI Taxonomy" id="44093"/>
    <lineage>
        <taxon>Eukaryota</taxon>
        <taxon>Fungi</taxon>
        <taxon>Dikarya</taxon>
        <taxon>Ascomycota</taxon>
        <taxon>Saccharomycotina</taxon>
        <taxon>Dipodascomycetes</taxon>
        <taxon>Dipodascales</taxon>
        <taxon>Trichomonascaceae</taxon>
        <taxon>Trichomonascus</taxon>
        <taxon>Trichomonascus ciferrii complex</taxon>
    </lineage>
</organism>
<comment type="caution">
    <text evidence="4">The sequence shown here is derived from an EMBL/GenBank/DDBJ whole genome shotgun (WGS) entry which is preliminary data.</text>
</comment>
<feature type="domain" description="Ubiquinol-cytochrome c chaperone" evidence="3">
    <location>
        <begin position="121"/>
        <end position="260"/>
    </location>
</feature>
<dbReference type="InterPro" id="IPR007129">
    <property type="entry name" value="Ubiqinol_cyt_c_chaperone_CPB3"/>
</dbReference>
<dbReference type="InterPro" id="IPR021150">
    <property type="entry name" value="Ubiq_cyt_c_chap"/>
</dbReference>
<evidence type="ECO:0000256" key="1">
    <source>
        <dbReference type="ARBA" id="ARBA00006407"/>
    </source>
</evidence>
<feature type="compositionally biased region" description="Basic and acidic residues" evidence="2">
    <location>
        <begin position="287"/>
        <end position="297"/>
    </location>
</feature>
<feature type="region of interest" description="Disordered" evidence="2">
    <location>
        <begin position="285"/>
        <end position="304"/>
    </location>
</feature>
<dbReference type="OrthoDB" id="10253878at2759"/>
<evidence type="ECO:0000256" key="2">
    <source>
        <dbReference type="SAM" id="MobiDB-lite"/>
    </source>
</evidence>
<dbReference type="EMBL" id="SWFS01000223">
    <property type="protein sequence ID" value="KAA8913567.1"/>
    <property type="molecule type" value="Genomic_DNA"/>
</dbReference>
<evidence type="ECO:0000313" key="5">
    <source>
        <dbReference type="Proteomes" id="UP000761534"/>
    </source>
</evidence>
<keyword evidence="5" id="KW-1185">Reference proteome</keyword>
<dbReference type="Proteomes" id="UP000761534">
    <property type="component" value="Unassembled WGS sequence"/>
</dbReference>
<name>A0A642V3X5_9ASCO</name>
<dbReference type="Pfam" id="PF03981">
    <property type="entry name" value="Ubiq_cyt_C_chap"/>
    <property type="match status" value="1"/>
</dbReference>
<dbReference type="AlphaFoldDB" id="A0A642V3X5"/>
<dbReference type="PANTHER" id="PTHR12184:SF1">
    <property type="entry name" value="UBIQUINOL-CYTOCHROME-C REDUCTASE COMPLEX ASSEMBLY FACTOR 1"/>
    <property type="match status" value="1"/>
</dbReference>
<gene>
    <name evidence="4" type="ORF">TRICI_003171</name>
</gene>
<sequence length="304" mass="35887">MNIQHTIRTQVLRPKGHFKACLIRLNSTSSSNLSSVTEFPKGDLKRFIISQYANSTPHFDVQLPAWQRMMGENVVNMFGIDMDKVRSGPVGGRVYRDMCKDQAFYKDDEELTPRANFYYNTLGLPKTFQQWFQVDALHIWMLYVRMRAMPRKYCREFQRKMINAVFEEIGYRLRQDVKVPSDRAINTYKKQFHDQLRGAIFSYDEGFYTSDAALAAALWRNLFGSQKEVNMSHLEQMVHYIRTQLYVFERVSDKDFSFGKVGFIEPYYRYDPLTEQDELDIKNIANEARKDERDDQSKLSTEGW</sequence>
<dbReference type="GO" id="GO:0034551">
    <property type="term" value="P:mitochondrial respiratory chain complex III assembly"/>
    <property type="evidence" value="ECO:0007669"/>
    <property type="project" value="TreeGrafter"/>
</dbReference>
<evidence type="ECO:0000259" key="3">
    <source>
        <dbReference type="Pfam" id="PF03981"/>
    </source>
</evidence>
<proteinExistence type="inferred from homology"/>